<dbReference type="GeneTree" id="ENSGT00940000160560"/>
<dbReference type="InterPro" id="IPR027417">
    <property type="entry name" value="P-loop_NTPase"/>
</dbReference>
<reference evidence="1" key="1">
    <citation type="submission" date="2021-04" db="EMBL/GenBank/DDBJ databases">
        <authorList>
            <consortium name="Wellcome Sanger Institute Data Sharing"/>
        </authorList>
    </citation>
    <scope>NUCLEOTIDE SEQUENCE [LARGE SCALE GENOMIC DNA]</scope>
</reference>
<dbReference type="AlphaFoldDB" id="A0A671U2Q2"/>
<protein>
    <recommendedName>
        <fullName evidence="3">G domain-containing protein</fullName>
    </recommendedName>
</protein>
<dbReference type="FunCoup" id="A0A671U2Q2">
    <property type="interactions" value="1"/>
</dbReference>
<dbReference type="SUPFAM" id="SSF52540">
    <property type="entry name" value="P-loop containing nucleoside triphosphate hydrolases"/>
    <property type="match status" value="1"/>
</dbReference>
<name>A0A671U2Q2_SPAAU</name>
<reference evidence="1" key="3">
    <citation type="submission" date="2025-09" db="UniProtKB">
        <authorList>
            <consortium name="Ensembl"/>
        </authorList>
    </citation>
    <scope>IDENTIFICATION</scope>
</reference>
<evidence type="ECO:0000313" key="2">
    <source>
        <dbReference type="Proteomes" id="UP000472265"/>
    </source>
</evidence>
<dbReference type="PANTHER" id="PTHR14241:SF1">
    <property type="entry name" value="INTERFERON-INDUCED PROTEIN 44-RELATED"/>
    <property type="match status" value="1"/>
</dbReference>
<reference evidence="1" key="2">
    <citation type="submission" date="2025-08" db="UniProtKB">
        <authorList>
            <consortium name="Ensembl"/>
        </authorList>
    </citation>
    <scope>IDENTIFICATION</scope>
</reference>
<evidence type="ECO:0008006" key="3">
    <source>
        <dbReference type="Google" id="ProtNLM"/>
    </source>
</evidence>
<dbReference type="InParanoid" id="A0A671U2Q2"/>
<dbReference type="Ensembl" id="ENSSAUT00010008513.1">
    <property type="protein sequence ID" value="ENSSAUP00010007970.1"/>
    <property type="gene ID" value="ENSSAUG00010003941.1"/>
</dbReference>
<proteinExistence type="predicted"/>
<dbReference type="OMA" id="LIMTHID"/>
<dbReference type="Proteomes" id="UP000472265">
    <property type="component" value="Chromosome 9"/>
</dbReference>
<dbReference type="GO" id="GO:0006955">
    <property type="term" value="P:immune response"/>
    <property type="evidence" value="ECO:0007669"/>
    <property type="project" value="TreeGrafter"/>
</dbReference>
<accession>A0A671U2Q2</accession>
<dbReference type="PANTHER" id="PTHR14241">
    <property type="entry name" value="INTERFERON-INDUCED PROTEIN 44"/>
    <property type="match status" value="1"/>
</dbReference>
<sequence length="302" mass="33502">MRYTVAGNVSQSPAVCVDRADTAGPLWAARSAGVVCTWLKSFSVSHQSRWSGTLPVDLQYVREYQTERDDIKHLRILLYGPVGAGKSSFVNSVSSVLRGRMTLPAMASYRTHTIRKGTPQTYYPIVLNDIMGLEEGSDSGVRPDDIKLAMKGHVKDGYKFNPVSPLSSGDPHYYPEPSADDKVHVLVCVHSANSAEIKESVLQKMKGIRETANELGIPQMAIITKIDEACGETKKNLKNVYKSKHLKKKMKDFSAAVGIPMNYIFPIKNYCEEIDINDDVDSLILSALRPMIDFGDDFINKI</sequence>
<evidence type="ECO:0000313" key="1">
    <source>
        <dbReference type="Ensembl" id="ENSSAUP00010007970.1"/>
    </source>
</evidence>
<keyword evidence="2" id="KW-1185">Reference proteome</keyword>
<organism evidence="1 2">
    <name type="scientific">Sparus aurata</name>
    <name type="common">Gilthead sea bream</name>
    <dbReference type="NCBI Taxonomy" id="8175"/>
    <lineage>
        <taxon>Eukaryota</taxon>
        <taxon>Metazoa</taxon>
        <taxon>Chordata</taxon>
        <taxon>Craniata</taxon>
        <taxon>Vertebrata</taxon>
        <taxon>Euteleostomi</taxon>
        <taxon>Actinopterygii</taxon>
        <taxon>Neopterygii</taxon>
        <taxon>Teleostei</taxon>
        <taxon>Neoteleostei</taxon>
        <taxon>Acanthomorphata</taxon>
        <taxon>Eupercaria</taxon>
        <taxon>Spariformes</taxon>
        <taxon>Sparidae</taxon>
        <taxon>Sparus</taxon>
    </lineage>
</organism>
<dbReference type="Gene3D" id="3.40.50.300">
    <property type="entry name" value="P-loop containing nucleotide triphosphate hydrolases"/>
    <property type="match status" value="1"/>
</dbReference>